<reference evidence="1 2" key="1">
    <citation type="journal article" date="2014" name="BMC Genomics">
        <title>Genome sequencing of four Aureobasidium pullulans varieties: biotechnological potential, stress tolerance, and description of new species.</title>
        <authorList>
            <person name="Gostin Ar C."/>
            <person name="Ohm R.A."/>
            <person name="Kogej T."/>
            <person name="Sonjak S."/>
            <person name="Turk M."/>
            <person name="Zajc J."/>
            <person name="Zalar P."/>
            <person name="Grube M."/>
            <person name="Sun H."/>
            <person name="Han J."/>
            <person name="Sharma A."/>
            <person name="Chiniquy J."/>
            <person name="Ngan C.Y."/>
            <person name="Lipzen A."/>
            <person name="Barry K."/>
            <person name="Grigoriev I.V."/>
            <person name="Gunde-Cimerman N."/>
        </authorList>
    </citation>
    <scope>NUCLEOTIDE SEQUENCE [LARGE SCALE GENOMIC DNA]</scope>
    <source>
        <strain evidence="1 2">CBS 110374</strain>
    </source>
</reference>
<gene>
    <name evidence="1" type="ORF">M437DRAFT_79573</name>
</gene>
<dbReference type="Proteomes" id="UP000030672">
    <property type="component" value="Unassembled WGS sequence"/>
</dbReference>
<dbReference type="GeneID" id="63920577"/>
<dbReference type="SUPFAM" id="SSF53448">
    <property type="entry name" value="Nucleotide-diphospho-sugar transferases"/>
    <property type="match status" value="1"/>
</dbReference>
<dbReference type="Gene3D" id="3.90.550.10">
    <property type="entry name" value="Spore Coat Polysaccharide Biosynthesis Protein SpsA, Chain A"/>
    <property type="match status" value="2"/>
</dbReference>
<dbReference type="EMBL" id="KL584888">
    <property type="protein sequence ID" value="KEQ57579.1"/>
    <property type="molecule type" value="Genomic_DNA"/>
</dbReference>
<dbReference type="InterPro" id="IPR029044">
    <property type="entry name" value="Nucleotide-diphossugar_trans"/>
</dbReference>
<dbReference type="RefSeq" id="XP_040874603.1">
    <property type="nucleotide sequence ID" value="XM_041027204.1"/>
</dbReference>
<proteinExistence type="predicted"/>
<dbReference type="STRING" id="1043003.A0A074VF19"/>
<dbReference type="AlphaFoldDB" id="A0A074VF19"/>
<dbReference type="HOGENOM" id="CLU_034860_2_0_1"/>
<keyword evidence="1" id="KW-0808">Transferase</keyword>
<evidence type="ECO:0000313" key="2">
    <source>
        <dbReference type="Proteomes" id="UP000030672"/>
    </source>
</evidence>
<evidence type="ECO:0000313" key="1">
    <source>
        <dbReference type="EMBL" id="KEQ57579.1"/>
    </source>
</evidence>
<dbReference type="GO" id="GO:0016740">
    <property type="term" value="F:transferase activity"/>
    <property type="evidence" value="ECO:0007669"/>
    <property type="project" value="UniProtKB-KW"/>
</dbReference>
<accession>A0A074VF19</accession>
<organism evidence="1 2">
    <name type="scientific">Aureobasidium melanogenum (strain CBS 110374)</name>
    <name type="common">Aureobasidium pullulans var. melanogenum</name>
    <dbReference type="NCBI Taxonomy" id="1043003"/>
    <lineage>
        <taxon>Eukaryota</taxon>
        <taxon>Fungi</taxon>
        <taxon>Dikarya</taxon>
        <taxon>Ascomycota</taxon>
        <taxon>Pezizomycotina</taxon>
        <taxon>Dothideomycetes</taxon>
        <taxon>Dothideomycetidae</taxon>
        <taxon>Dothideales</taxon>
        <taxon>Saccotheciaceae</taxon>
        <taxon>Aureobasidium</taxon>
    </lineage>
</organism>
<keyword evidence="2" id="KW-1185">Reference proteome</keyword>
<protein>
    <submittedName>
        <fullName evidence="1">Nucleotide-diphospho-sugar transferase</fullName>
    </submittedName>
</protein>
<sequence>MLLPDLESNHCTALPLLIDSELNMSLEFPFLARFAYCQYVADRDYLCNSLMIFESLSLSGSQADFLLICPQHWNLDWSSIVGHWLRKARQEYGVKLAPIQLLDFNQTQYERIISLDSDANVFGVCLSYQIAVIEPSEYQFERILRAFRRRQESDFDMEIVNDLYARDCVIIPHRTYDLLTGEFRKKDHHRHLGSTVEKWDAKKILAEAKYVHFFDWPYPKSWLPNSEVKRLELQSDCDGAESGERDCSERRIWNEIYREYRERQQVQNRHLFLMVVVEQKHWVHRGSRRP</sequence>
<name>A0A074VF19_AURM1</name>